<feature type="transmembrane region" description="Helical" evidence="6">
    <location>
        <begin position="101"/>
        <end position="128"/>
    </location>
</feature>
<name>A0A8S1GTN3_9PELO</name>
<dbReference type="Pfam" id="PF02118">
    <property type="entry name" value="Srg"/>
    <property type="match status" value="1"/>
</dbReference>
<organism evidence="7 8">
    <name type="scientific">Caenorhabditis auriculariae</name>
    <dbReference type="NCBI Taxonomy" id="2777116"/>
    <lineage>
        <taxon>Eukaryota</taxon>
        <taxon>Metazoa</taxon>
        <taxon>Ecdysozoa</taxon>
        <taxon>Nematoda</taxon>
        <taxon>Chromadorea</taxon>
        <taxon>Rhabditida</taxon>
        <taxon>Rhabditina</taxon>
        <taxon>Rhabditomorpha</taxon>
        <taxon>Rhabditoidea</taxon>
        <taxon>Rhabditidae</taxon>
        <taxon>Peloderinae</taxon>
        <taxon>Caenorhabditis</taxon>
    </lineage>
</organism>
<dbReference type="GO" id="GO:0004888">
    <property type="term" value="F:transmembrane signaling receptor activity"/>
    <property type="evidence" value="ECO:0007669"/>
    <property type="project" value="InterPro"/>
</dbReference>
<evidence type="ECO:0000256" key="4">
    <source>
        <dbReference type="ARBA" id="ARBA00022989"/>
    </source>
</evidence>
<reference evidence="7" key="1">
    <citation type="submission" date="2020-10" db="EMBL/GenBank/DDBJ databases">
        <authorList>
            <person name="Kikuchi T."/>
        </authorList>
    </citation>
    <scope>NUCLEOTIDE SEQUENCE</scope>
    <source>
        <strain evidence="7">NKZ352</strain>
    </source>
</reference>
<evidence type="ECO:0000313" key="7">
    <source>
        <dbReference type="EMBL" id="CAD6186986.1"/>
    </source>
</evidence>
<evidence type="ECO:0000313" key="8">
    <source>
        <dbReference type="Proteomes" id="UP000835052"/>
    </source>
</evidence>
<proteinExistence type="inferred from homology"/>
<dbReference type="EMBL" id="CAJGYM010000005">
    <property type="protein sequence ID" value="CAD6186986.1"/>
    <property type="molecule type" value="Genomic_DNA"/>
</dbReference>
<gene>
    <name evidence="7" type="ORF">CAUJ_LOCUS2905</name>
</gene>
<evidence type="ECO:0000256" key="5">
    <source>
        <dbReference type="ARBA" id="ARBA00023136"/>
    </source>
</evidence>
<sequence length="228" mass="25855">MVVNLKDFQPLFNKLQEISTFLLYISNRIVQPLFEILNKKKTALITITFDGNIWRKYYWLVALSGLVYSSAISLTYLLNGVDTTYEIVDGKLIIESHHMDIIALMNPVFACIYFTMIFSSGLATFCIVGKRLEVLHPMRKVLSTRKMAIITIVNSVVISGNLLYTTLYGVMTALNINALNFLSIRLMLFSSDMITLAMPWILLFLDKNVGKMLGFSKSIKTNNVQTIT</sequence>
<feature type="transmembrane region" description="Helical" evidence="6">
    <location>
        <begin position="57"/>
        <end position="81"/>
    </location>
</feature>
<dbReference type="OrthoDB" id="5847711at2759"/>
<dbReference type="GO" id="GO:0007606">
    <property type="term" value="P:sensory perception of chemical stimulus"/>
    <property type="evidence" value="ECO:0007669"/>
    <property type="project" value="UniProtKB-UniRule"/>
</dbReference>
<dbReference type="InterPro" id="IPR000609">
    <property type="entry name" value="7TM_GPCR_serpentine_rcpt_Srg"/>
</dbReference>
<keyword evidence="4 6" id="KW-1133">Transmembrane helix</keyword>
<keyword evidence="5 6" id="KW-0472">Membrane</keyword>
<comment type="caution">
    <text evidence="7">The sequence shown here is derived from an EMBL/GenBank/DDBJ whole genome shotgun (WGS) entry which is preliminary data.</text>
</comment>
<dbReference type="Proteomes" id="UP000835052">
    <property type="component" value="Unassembled WGS sequence"/>
</dbReference>
<dbReference type="AlphaFoldDB" id="A0A8S1GTN3"/>
<evidence type="ECO:0000256" key="6">
    <source>
        <dbReference type="RuleBase" id="RU280813"/>
    </source>
</evidence>
<comment type="caution">
    <text evidence="6">Lacks conserved residue(s) required for the propagation of feature annotation.</text>
</comment>
<evidence type="ECO:0000256" key="3">
    <source>
        <dbReference type="ARBA" id="ARBA00022692"/>
    </source>
</evidence>
<comment type="similarity">
    <text evidence="2 6">Belongs to the nematode receptor-like protein srg family.</text>
</comment>
<evidence type="ECO:0000256" key="2">
    <source>
        <dbReference type="ARBA" id="ARBA00005692"/>
    </source>
</evidence>
<dbReference type="PANTHER" id="PTHR31114:SF3">
    <property type="entry name" value="SERPENTINE RECEPTOR CLASS GAMMA-RELATED"/>
    <property type="match status" value="1"/>
</dbReference>
<accession>A0A8S1GTN3</accession>
<keyword evidence="8" id="KW-1185">Reference proteome</keyword>
<feature type="transmembrane region" description="Helical" evidence="6">
    <location>
        <begin position="182"/>
        <end position="205"/>
    </location>
</feature>
<keyword evidence="3 6" id="KW-0812">Transmembrane</keyword>
<comment type="subcellular location">
    <subcellularLocation>
        <location evidence="1">Membrane</location>
        <topology evidence="1">Multi-pass membrane protein</topology>
    </subcellularLocation>
</comment>
<feature type="transmembrane region" description="Helical" evidence="6">
    <location>
        <begin position="148"/>
        <end position="170"/>
    </location>
</feature>
<dbReference type="InterPro" id="IPR052880">
    <property type="entry name" value="NRL-Serpentine_Class_Gamma"/>
</dbReference>
<dbReference type="PANTHER" id="PTHR31114">
    <property type="entry name" value="SERPENTINE RECEPTOR CLASS GAMMA"/>
    <property type="match status" value="1"/>
</dbReference>
<protein>
    <recommendedName>
        <fullName evidence="6">Serpentine receptor class gamma</fullName>
    </recommendedName>
</protein>
<dbReference type="GO" id="GO:0016020">
    <property type="term" value="C:membrane"/>
    <property type="evidence" value="ECO:0007669"/>
    <property type="project" value="UniProtKB-SubCell"/>
</dbReference>
<evidence type="ECO:0000256" key="1">
    <source>
        <dbReference type="ARBA" id="ARBA00004141"/>
    </source>
</evidence>